<dbReference type="InterPro" id="IPR012675">
    <property type="entry name" value="Beta-grasp_dom_sf"/>
</dbReference>
<evidence type="ECO:0000256" key="2">
    <source>
        <dbReference type="ARBA" id="ARBA00022448"/>
    </source>
</evidence>
<dbReference type="GO" id="GO:0051537">
    <property type="term" value="F:2 iron, 2 sulfur cluster binding"/>
    <property type="evidence" value="ECO:0007669"/>
    <property type="project" value="UniProtKB-KW"/>
</dbReference>
<evidence type="ECO:0000256" key="1">
    <source>
        <dbReference type="ARBA" id="ARBA00007874"/>
    </source>
</evidence>
<evidence type="ECO:0000259" key="9">
    <source>
        <dbReference type="PROSITE" id="PS51085"/>
    </source>
</evidence>
<dbReference type="Proteomes" id="UP000295416">
    <property type="component" value="Unassembled WGS sequence"/>
</dbReference>
<dbReference type="OrthoDB" id="9810588at2"/>
<comment type="cofactor">
    <cofactor evidence="8">
        <name>[2Fe-2S] cluster</name>
        <dbReference type="ChEBI" id="CHEBI:190135"/>
    </cofactor>
</comment>
<dbReference type="SUPFAM" id="SSF54292">
    <property type="entry name" value="2Fe-2S ferredoxin-like"/>
    <property type="match status" value="1"/>
</dbReference>
<accession>A0A4R2NM45</accession>
<dbReference type="Pfam" id="PF00111">
    <property type="entry name" value="Fer2"/>
    <property type="match status" value="1"/>
</dbReference>
<keyword evidence="11" id="KW-1185">Reference proteome</keyword>
<keyword evidence="5" id="KW-0249">Electron transport</keyword>
<keyword evidence="7" id="KW-0411">Iron-sulfur</keyword>
<comment type="similarity">
    <text evidence="1">Belongs to the 2Fe2S plant-type ferredoxin family.</text>
</comment>
<organism evidence="10 11">
    <name type="scientific">Scopulibacillus darangshiensis</name>
    <dbReference type="NCBI Taxonomy" id="442528"/>
    <lineage>
        <taxon>Bacteria</taxon>
        <taxon>Bacillati</taxon>
        <taxon>Bacillota</taxon>
        <taxon>Bacilli</taxon>
        <taxon>Bacillales</taxon>
        <taxon>Sporolactobacillaceae</taxon>
        <taxon>Scopulibacillus</taxon>
    </lineage>
</organism>
<dbReference type="AlphaFoldDB" id="A0A4R2NM45"/>
<gene>
    <name evidence="10" type="ORF">EV207_1349</name>
</gene>
<keyword evidence="4" id="KW-0479">Metal-binding</keyword>
<proteinExistence type="inferred from homology"/>
<dbReference type="PANTHER" id="PTHR43112">
    <property type="entry name" value="FERREDOXIN"/>
    <property type="match status" value="1"/>
</dbReference>
<evidence type="ECO:0000256" key="7">
    <source>
        <dbReference type="ARBA" id="ARBA00023014"/>
    </source>
</evidence>
<dbReference type="PROSITE" id="PS51085">
    <property type="entry name" value="2FE2S_FER_2"/>
    <property type="match status" value="1"/>
</dbReference>
<dbReference type="InterPro" id="IPR036010">
    <property type="entry name" value="2Fe-2S_ferredoxin-like_sf"/>
</dbReference>
<protein>
    <submittedName>
        <fullName evidence="10">Ferredoxin</fullName>
    </submittedName>
</protein>
<dbReference type="RefSeq" id="WP_132747464.1">
    <property type="nucleotide sequence ID" value="NZ_SLXK01000034.1"/>
</dbReference>
<name>A0A4R2NM45_9BACL</name>
<evidence type="ECO:0000313" key="11">
    <source>
        <dbReference type="Proteomes" id="UP000295416"/>
    </source>
</evidence>
<keyword evidence="3" id="KW-0001">2Fe-2S</keyword>
<evidence type="ECO:0000256" key="5">
    <source>
        <dbReference type="ARBA" id="ARBA00022982"/>
    </source>
</evidence>
<evidence type="ECO:0000313" key="10">
    <source>
        <dbReference type="EMBL" id="TCP22667.1"/>
    </source>
</evidence>
<dbReference type="CDD" id="cd00207">
    <property type="entry name" value="fer2"/>
    <property type="match status" value="1"/>
</dbReference>
<sequence length="97" mass="10836">MVCRINKVFEIRWEPTGEVSLVSGEKMLLHSLLENGIEPEFDCQFGHCGSCMVRLVEGEVSHNTVPGISQGELDSGLILLCSCCPVSRYITLNRIYF</sequence>
<dbReference type="PROSITE" id="PS00197">
    <property type="entry name" value="2FE2S_FER_1"/>
    <property type="match status" value="1"/>
</dbReference>
<dbReference type="PANTHER" id="PTHR43112:SF3">
    <property type="entry name" value="FERREDOXIN-2, CHLOROPLASTIC"/>
    <property type="match status" value="1"/>
</dbReference>
<dbReference type="Gene3D" id="3.10.20.30">
    <property type="match status" value="1"/>
</dbReference>
<evidence type="ECO:0000256" key="8">
    <source>
        <dbReference type="ARBA" id="ARBA00034078"/>
    </source>
</evidence>
<evidence type="ECO:0000256" key="6">
    <source>
        <dbReference type="ARBA" id="ARBA00023004"/>
    </source>
</evidence>
<reference evidence="10 11" key="1">
    <citation type="submission" date="2019-03" db="EMBL/GenBank/DDBJ databases">
        <title>Genomic Encyclopedia of Type Strains, Phase IV (KMG-IV): sequencing the most valuable type-strain genomes for metagenomic binning, comparative biology and taxonomic classification.</title>
        <authorList>
            <person name="Goeker M."/>
        </authorList>
    </citation>
    <scope>NUCLEOTIDE SEQUENCE [LARGE SCALE GENOMIC DNA]</scope>
    <source>
        <strain evidence="10 11">DSM 19377</strain>
    </source>
</reference>
<dbReference type="InterPro" id="IPR001041">
    <property type="entry name" value="2Fe-2S_ferredoxin-type"/>
</dbReference>
<dbReference type="EMBL" id="SLXK01000034">
    <property type="protein sequence ID" value="TCP22667.1"/>
    <property type="molecule type" value="Genomic_DNA"/>
</dbReference>
<comment type="caution">
    <text evidence="10">The sequence shown here is derived from an EMBL/GenBank/DDBJ whole genome shotgun (WGS) entry which is preliminary data.</text>
</comment>
<dbReference type="GO" id="GO:0046872">
    <property type="term" value="F:metal ion binding"/>
    <property type="evidence" value="ECO:0007669"/>
    <property type="project" value="UniProtKB-KW"/>
</dbReference>
<evidence type="ECO:0000256" key="4">
    <source>
        <dbReference type="ARBA" id="ARBA00022723"/>
    </source>
</evidence>
<feature type="domain" description="2Fe-2S ferredoxin-type" evidence="9">
    <location>
        <begin position="9"/>
        <end position="97"/>
    </location>
</feature>
<dbReference type="InterPro" id="IPR006058">
    <property type="entry name" value="2Fe2S_fd_BS"/>
</dbReference>
<keyword evidence="6" id="KW-0408">Iron</keyword>
<keyword evidence="2" id="KW-0813">Transport</keyword>
<evidence type="ECO:0000256" key="3">
    <source>
        <dbReference type="ARBA" id="ARBA00022714"/>
    </source>
</evidence>